<gene>
    <name evidence="4" type="ORF">VDBG_00198</name>
</gene>
<feature type="region of interest" description="Disordered" evidence="1">
    <location>
        <begin position="521"/>
        <end position="545"/>
    </location>
</feature>
<accession>C9S943</accession>
<evidence type="ECO:0008006" key="6">
    <source>
        <dbReference type="Google" id="ProtNLM"/>
    </source>
</evidence>
<name>C9S943_VERA1</name>
<evidence type="ECO:0000256" key="3">
    <source>
        <dbReference type="SAM" id="SignalP"/>
    </source>
</evidence>
<dbReference type="OrthoDB" id="5426678at2759"/>
<dbReference type="RefSeq" id="XP_003008517.1">
    <property type="nucleotide sequence ID" value="XM_003008471.1"/>
</dbReference>
<evidence type="ECO:0000313" key="4">
    <source>
        <dbReference type="EMBL" id="EEY14091.1"/>
    </source>
</evidence>
<feature type="region of interest" description="Disordered" evidence="1">
    <location>
        <begin position="259"/>
        <end position="297"/>
    </location>
</feature>
<keyword evidence="3" id="KW-0732">Signal</keyword>
<dbReference type="KEGG" id="val:VDBG_00198"/>
<feature type="compositionally biased region" description="Polar residues" evidence="1">
    <location>
        <begin position="409"/>
        <end position="419"/>
    </location>
</feature>
<dbReference type="AlphaFoldDB" id="C9S943"/>
<evidence type="ECO:0000256" key="1">
    <source>
        <dbReference type="SAM" id="MobiDB-lite"/>
    </source>
</evidence>
<feature type="transmembrane region" description="Helical" evidence="2">
    <location>
        <begin position="230"/>
        <end position="252"/>
    </location>
</feature>
<keyword evidence="2" id="KW-1133">Transmembrane helix</keyword>
<evidence type="ECO:0000313" key="5">
    <source>
        <dbReference type="Proteomes" id="UP000008698"/>
    </source>
</evidence>
<organism evidence="5">
    <name type="scientific">Verticillium alfalfae (strain VaMs.102 / ATCC MYA-4576 / FGSC 10136)</name>
    <name type="common">Verticillium wilt of alfalfa</name>
    <name type="synonym">Verticillium albo-atrum</name>
    <dbReference type="NCBI Taxonomy" id="526221"/>
    <lineage>
        <taxon>Eukaryota</taxon>
        <taxon>Fungi</taxon>
        <taxon>Dikarya</taxon>
        <taxon>Ascomycota</taxon>
        <taxon>Pezizomycotina</taxon>
        <taxon>Sordariomycetes</taxon>
        <taxon>Hypocreomycetidae</taxon>
        <taxon>Glomerellales</taxon>
        <taxon>Plectosphaerellaceae</taxon>
        <taxon>Verticillium</taxon>
    </lineage>
</organism>
<feature type="signal peptide" evidence="3">
    <location>
        <begin position="1"/>
        <end position="21"/>
    </location>
</feature>
<feature type="region of interest" description="Disordered" evidence="1">
    <location>
        <begin position="394"/>
        <end position="449"/>
    </location>
</feature>
<proteinExistence type="predicted"/>
<feature type="compositionally biased region" description="Polar residues" evidence="1">
    <location>
        <begin position="275"/>
        <end position="284"/>
    </location>
</feature>
<dbReference type="HOGENOM" id="CLU_031222_3_1_1"/>
<dbReference type="eggNOG" id="ENOG502SSVT">
    <property type="taxonomic scope" value="Eukaryota"/>
</dbReference>
<reference evidence="5" key="1">
    <citation type="journal article" date="2011" name="PLoS Pathog.">
        <title>Comparative genomics yields insights into niche adaptation of plant vascular wilt pathogens.</title>
        <authorList>
            <person name="Klosterman S.J."/>
            <person name="Subbarao K.V."/>
            <person name="Kang S."/>
            <person name="Veronese P."/>
            <person name="Gold S.E."/>
            <person name="Thomma B.P.H.J."/>
            <person name="Chen Z."/>
            <person name="Henrissat B."/>
            <person name="Lee Y.-H."/>
            <person name="Park J."/>
            <person name="Garcia-Pedrajas M.D."/>
            <person name="Barbara D.J."/>
            <person name="Anchieta A."/>
            <person name="de Jonge R."/>
            <person name="Santhanam P."/>
            <person name="Maruthachalam K."/>
            <person name="Atallah Z."/>
            <person name="Amyotte S.G."/>
            <person name="Paz Z."/>
            <person name="Inderbitzin P."/>
            <person name="Hayes R.J."/>
            <person name="Heiman D.I."/>
            <person name="Young S."/>
            <person name="Zeng Q."/>
            <person name="Engels R."/>
            <person name="Galagan J."/>
            <person name="Cuomo C.A."/>
            <person name="Dobinson K.F."/>
            <person name="Ma L.-J."/>
        </authorList>
    </citation>
    <scope>NUCLEOTIDE SEQUENCE [LARGE SCALE GENOMIC DNA]</scope>
    <source>
        <strain evidence="5">VaMs.102 / ATCC MYA-4576 / FGSC 10136</strain>
    </source>
</reference>
<keyword evidence="2" id="KW-0812">Transmembrane</keyword>
<dbReference type="GeneID" id="9528624"/>
<dbReference type="EMBL" id="DS985214">
    <property type="protein sequence ID" value="EEY14091.1"/>
    <property type="molecule type" value="Genomic_DNA"/>
</dbReference>
<dbReference type="Proteomes" id="UP000008698">
    <property type="component" value="Unassembled WGS sequence"/>
</dbReference>
<keyword evidence="5" id="KW-1185">Reference proteome</keyword>
<feature type="region of interest" description="Disordered" evidence="1">
    <location>
        <begin position="340"/>
        <end position="363"/>
    </location>
</feature>
<feature type="compositionally biased region" description="Basic and acidic residues" evidence="1">
    <location>
        <begin position="261"/>
        <end position="271"/>
    </location>
</feature>
<dbReference type="OMA" id="GETDAKW"/>
<feature type="compositionally biased region" description="Pro residues" evidence="1">
    <location>
        <begin position="423"/>
        <end position="434"/>
    </location>
</feature>
<protein>
    <recommendedName>
        <fullName evidence="6">LPXTG-domain-containing protein</fullName>
    </recommendedName>
</protein>
<feature type="chain" id="PRO_5003000677" description="LPXTG-domain-containing protein" evidence="3">
    <location>
        <begin position="22"/>
        <end position="545"/>
    </location>
</feature>
<evidence type="ECO:0000256" key="2">
    <source>
        <dbReference type="SAM" id="Phobius"/>
    </source>
</evidence>
<keyword evidence="2" id="KW-0472">Membrane</keyword>
<sequence>MAPRHIARALGLLSLASSVLSLYVTPESDCAALCLGSANETISSTEASISASDIACRDAEYSSSSSGIRYRNCIDCLSKSQETDGEESDLQWMLYNMRYALNTCLFDDSTAVNSPCIINYACEPLEDALRTGLSTPGEQNFDYCTADEGAFSKKWHWSCVSCLKSSGTQVYLSNFLQALKAGCEQKPELGDVLTMRGEIFSNTLLNITVTNTTLPGEGGADSSTMTTGTLVGIGVGGGLGLLGAIALTVACCRRRKKRKAAEKDDLDRTPPPDRSNASSFTAINHSPFLRDHKKSPSISTEYELQEKQKHINNADYYDRMEEEARIGRAKASYNFDPRLSQHGPGSAMPTHPAYNPQRTRPTPTLSKPILMPLKTESQAACHAPDHKPHLAVAHHPASTGRSSAEPPITGTSTTRTAQQLPGGIPPPPPGPPPSQAHVAASKTRSTRAPSLVLPSLPRIRMPKRYAPPTINVEGATPVDGDRHPADDMQISEPIALHEARFTDKPLGGPVVLADSAPKRNIDPRVYENDQPINSGKSTLFGWSGN</sequence>